<evidence type="ECO:0000256" key="10">
    <source>
        <dbReference type="ARBA" id="ARBA00023004"/>
    </source>
</evidence>
<dbReference type="Proteomes" id="UP000045051">
    <property type="component" value="Unassembled WGS sequence"/>
</dbReference>
<evidence type="ECO:0000256" key="3">
    <source>
        <dbReference type="ARBA" id="ARBA00022448"/>
    </source>
</evidence>
<keyword evidence="3" id="KW-0813">Transport</keyword>
<dbReference type="GO" id="GO:0009055">
    <property type="term" value="F:electron transfer activity"/>
    <property type="evidence" value="ECO:0007669"/>
    <property type="project" value="TreeGrafter"/>
</dbReference>
<dbReference type="Proteomes" id="UP000038200">
    <property type="component" value="Unassembled WGS sequence"/>
</dbReference>
<keyword evidence="4" id="KW-1003">Cell membrane</keyword>
<dbReference type="InterPro" id="IPR017571">
    <property type="entry name" value="NrfH"/>
</dbReference>
<evidence type="ECO:0000256" key="1">
    <source>
        <dbReference type="ARBA" id="ARBA00004236"/>
    </source>
</evidence>
<evidence type="ECO:0000256" key="4">
    <source>
        <dbReference type="ARBA" id="ARBA00022475"/>
    </source>
</evidence>
<dbReference type="PANTHER" id="PTHR30333:SF1">
    <property type="entry name" value="CYTOCHROME C-TYPE PROTEIN NAPC"/>
    <property type="match status" value="1"/>
</dbReference>
<evidence type="ECO:0000313" key="15">
    <source>
        <dbReference type="EMBL" id="CEN50273.1"/>
    </source>
</evidence>
<keyword evidence="8" id="KW-0249">Electron transport</keyword>
<keyword evidence="9 12" id="KW-1133">Transmembrane helix</keyword>
<feature type="domain" description="NapC/NirT cytochrome c N-terminal" evidence="13">
    <location>
        <begin position="23"/>
        <end position="170"/>
    </location>
</feature>
<keyword evidence="5" id="KW-0349">Heme</keyword>
<comment type="subcellular location">
    <subcellularLocation>
        <location evidence="1">Cell membrane</location>
    </subcellularLocation>
</comment>
<evidence type="ECO:0000256" key="7">
    <source>
        <dbReference type="ARBA" id="ARBA00022723"/>
    </source>
</evidence>
<evidence type="ECO:0000313" key="17">
    <source>
        <dbReference type="Proteomes" id="UP000038200"/>
    </source>
</evidence>
<feature type="transmembrane region" description="Helical" evidence="12">
    <location>
        <begin position="21"/>
        <end position="39"/>
    </location>
</feature>
<dbReference type="EMBL" id="NSDI01000010">
    <property type="protein sequence ID" value="RIY35671.1"/>
    <property type="molecule type" value="Genomic_DNA"/>
</dbReference>
<dbReference type="EMBL" id="CDOL01000013">
    <property type="protein sequence ID" value="CEN50273.1"/>
    <property type="molecule type" value="Genomic_DNA"/>
</dbReference>
<gene>
    <name evidence="16" type="primary">nrfH</name>
    <name evidence="14" type="ORF">CCAND38_240021</name>
    <name evidence="15" type="ORF">CCAND93_110010</name>
    <name evidence="16" type="ORF">CKY20_09915</name>
</gene>
<dbReference type="SUPFAM" id="SSF48695">
    <property type="entry name" value="Multiheme cytochromes"/>
    <property type="match status" value="1"/>
</dbReference>
<sequence length="207" mass="23753">MATGSKEKKKFSLIPPPQWRLPALIVIGAMFGLGFYALYLSRATSYMSDDPKACINCHVMTPHYMTWNKSSHREVASCNDCHVPQDNMFSKYYFKAKDGLWHSYVFTTRNEPEVIRAKDASVEVIHQNCVRCHIDQVTDAKLESDVANHIHSRTDRLCWECHREVPHGAVKSLSSIGFQIEPTQFDNGRDSVRVMEWIKKSNESKSK</sequence>
<reference evidence="17 18" key="1">
    <citation type="submission" date="2015-01" db="EMBL/GenBank/DDBJ databases">
        <authorList>
            <person name="MANFREDI Pablo"/>
        </authorList>
    </citation>
    <scope>NUCLEOTIDE SEQUENCE [LARGE SCALE GENOMIC DNA]</scope>
    <source>
        <strain evidence="14 18">CcD38</strain>
        <strain evidence="15 17">CcD93</strain>
    </source>
</reference>
<dbReference type="GeneID" id="97264633"/>
<keyword evidence="6 12" id="KW-0812">Transmembrane</keyword>
<dbReference type="RefSeq" id="WP_042005392.1">
    <property type="nucleotide sequence ID" value="NZ_BOQK01000038.1"/>
</dbReference>
<dbReference type="OrthoDB" id="9782159at2"/>
<dbReference type="Proteomes" id="UP000265497">
    <property type="component" value="Unassembled WGS sequence"/>
</dbReference>
<dbReference type="Gene3D" id="1.10.3820.10">
    <property type="entry name" value="Di-heme elbow motif domain"/>
    <property type="match status" value="1"/>
</dbReference>
<dbReference type="GO" id="GO:0022900">
    <property type="term" value="P:electron transport chain"/>
    <property type="evidence" value="ECO:0007669"/>
    <property type="project" value="InterPro"/>
</dbReference>
<evidence type="ECO:0000256" key="12">
    <source>
        <dbReference type="SAM" id="Phobius"/>
    </source>
</evidence>
<reference evidence="16 19" key="2">
    <citation type="submission" date="2017-08" db="EMBL/GenBank/DDBJ databases">
        <title>Capnocytophaga canis 17-158 assembly.</title>
        <authorList>
            <person name="Gulvik C.A."/>
        </authorList>
    </citation>
    <scope>NUCLEOTIDE SEQUENCE [LARGE SCALE GENOMIC DNA]</scope>
    <source>
        <strain evidence="16 19">17-158</strain>
    </source>
</reference>
<evidence type="ECO:0000259" key="13">
    <source>
        <dbReference type="Pfam" id="PF03264"/>
    </source>
</evidence>
<keyword evidence="11 12" id="KW-0472">Membrane</keyword>
<proteinExistence type="inferred from homology"/>
<evidence type="ECO:0000313" key="16">
    <source>
        <dbReference type="EMBL" id="RIY35671.1"/>
    </source>
</evidence>
<evidence type="ECO:0000313" key="14">
    <source>
        <dbReference type="EMBL" id="CEN45395.1"/>
    </source>
</evidence>
<comment type="similarity">
    <text evidence="2">Belongs to the NapC/NirT/NrfH family.</text>
</comment>
<dbReference type="STRING" id="1848903.CCAND38_240021"/>
<evidence type="ECO:0000256" key="9">
    <source>
        <dbReference type="ARBA" id="ARBA00022989"/>
    </source>
</evidence>
<dbReference type="InterPro" id="IPR036280">
    <property type="entry name" value="Multihaem_cyt_sf"/>
</dbReference>
<dbReference type="EMBL" id="CDOI01000134">
    <property type="protein sequence ID" value="CEN45395.1"/>
    <property type="molecule type" value="Genomic_DNA"/>
</dbReference>
<organism evidence="14 18">
    <name type="scientific">Capnocytophaga canis</name>
    <dbReference type="NCBI Taxonomy" id="1848903"/>
    <lineage>
        <taxon>Bacteria</taxon>
        <taxon>Pseudomonadati</taxon>
        <taxon>Bacteroidota</taxon>
        <taxon>Flavobacteriia</taxon>
        <taxon>Flavobacteriales</taxon>
        <taxon>Flavobacteriaceae</taxon>
        <taxon>Capnocytophaga</taxon>
    </lineage>
</organism>
<dbReference type="GO" id="GO:0046872">
    <property type="term" value="F:metal ion binding"/>
    <property type="evidence" value="ECO:0007669"/>
    <property type="project" value="UniProtKB-KW"/>
</dbReference>
<dbReference type="InterPro" id="IPR005126">
    <property type="entry name" value="NapC/NirT_cyt_c_N"/>
</dbReference>
<dbReference type="NCBIfam" id="TIGR03153">
    <property type="entry name" value="cytochr_NrfH"/>
    <property type="match status" value="1"/>
</dbReference>
<name>A0A0B7I394_9FLAO</name>
<dbReference type="InterPro" id="IPR051174">
    <property type="entry name" value="Cytochrome_c-type_ET"/>
</dbReference>
<dbReference type="AlphaFoldDB" id="A0A0B7I394"/>
<dbReference type="GO" id="GO:0005886">
    <property type="term" value="C:plasma membrane"/>
    <property type="evidence" value="ECO:0007669"/>
    <property type="project" value="UniProtKB-SubCell"/>
</dbReference>
<evidence type="ECO:0000256" key="2">
    <source>
        <dbReference type="ARBA" id="ARBA00007395"/>
    </source>
</evidence>
<evidence type="ECO:0000313" key="19">
    <source>
        <dbReference type="Proteomes" id="UP000265497"/>
    </source>
</evidence>
<evidence type="ECO:0000256" key="11">
    <source>
        <dbReference type="ARBA" id="ARBA00023136"/>
    </source>
</evidence>
<dbReference type="GO" id="GO:0009061">
    <property type="term" value="P:anaerobic respiration"/>
    <property type="evidence" value="ECO:0007669"/>
    <property type="project" value="TreeGrafter"/>
</dbReference>
<evidence type="ECO:0000256" key="8">
    <source>
        <dbReference type="ARBA" id="ARBA00022982"/>
    </source>
</evidence>
<accession>A0A0B7I394</accession>
<evidence type="ECO:0000256" key="6">
    <source>
        <dbReference type="ARBA" id="ARBA00022692"/>
    </source>
</evidence>
<protein>
    <submittedName>
        <fullName evidence="16">Cytochrome c nitrite reductase small subunit</fullName>
    </submittedName>
    <submittedName>
        <fullName evidence="14">Cytochrome c-type protein</fullName>
    </submittedName>
</protein>
<evidence type="ECO:0000256" key="5">
    <source>
        <dbReference type="ARBA" id="ARBA00022617"/>
    </source>
</evidence>
<evidence type="ECO:0000313" key="18">
    <source>
        <dbReference type="Proteomes" id="UP000045051"/>
    </source>
</evidence>
<keyword evidence="18" id="KW-1185">Reference proteome</keyword>
<dbReference type="PANTHER" id="PTHR30333">
    <property type="entry name" value="CYTOCHROME C-TYPE PROTEIN"/>
    <property type="match status" value="1"/>
</dbReference>
<dbReference type="Pfam" id="PF03264">
    <property type="entry name" value="Cytochrom_NNT"/>
    <property type="match status" value="1"/>
</dbReference>
<keyword evidence="10" id="KW-0408">Iron</keyword>
<dbReference type="InterPro" id="IPR038266">
    <property type="entry name" value="NapC/NirT_cytc_sf"/>
</dbReference>
<keyword evidence="7" id="KW-0479">Metal-binding</keyword>